<comment type="catalytic activity">
    <reaction evidence="1 10 11">
        <text>D-ribulose 5-phosphate = D-xylulose 5-phosphate</text>
        <dbReference type="Rhea" id="RHEA:13677"/>
        <dbReference type="ChEBI" id="CHEBI:57737"/>
        <dbReference type="ChEBI" id="CHEBI:58121"/>
        <dbReference type="EC" id="5.1.3.1"/>
    </reaction>
</comment>
<evidence type="ECO:0000256" key="3">
    <source>
        <dbReference type="ARBA" id="ARBA00001941"/>
    </source>
</evidence>
<gene>
    <name evidence="10" type="primary">rpe</name>
    <name evidence="15" type="ORF">U14_01684</name>
</gene>
<evidence type="ECO:0000256" key="9">
    <source>
        <dbReference type="ARBA" id="ARBA00023235"/>
    </source>
</evidence>
<dbReference type="Pfam" id="PF00834">
    <property type="entry name" value="Ribul_P_3_epim"/>
    <property type="match status" value="1"/>
</dbReference>
<evidence type="ECO:0000313" key="16">
    <source>
        <dbReference type="Proteomes" id="UP000030700"/>
    </source>
</evidence>
<dbReference type="STRING" id="1499966.U14_01684"/>
<evidence type="ECO:0000256" key="8">
    <source>
        <dbReference type="ARBA" id="ARBA00022723"/>
    </source>
</evidence>
<dbReference type="Proteomes" id="UP000030700">
    <property type="component" value="Unassembled WGS sequence"/>
</dbReference>
<keyword evidence="13" id="KW-0862">Zinc</keyword>
<dbReference type="PANTHER" id="PTHR11749">
    <property type="entry name" value="RIBULOSE-5-PHOSPHATE-3-EPIMERASE"/>
    <property type="match status" value="1"/>
</dbReference>
<dbReference type="HOGENOM" id="CLU_054856_2_1_0"/>
<keyword evidence="13" id="KW-0170">Cobalt</keyword>
<dbReference type="NCBIfam" id="TIGR01163">
    <property type="entry name" value="rpe"/>
    <property type="match status" value="1"/>
</dbReference>
<feature type="binding site" evidence="10 13">
    <location>
        <position position="67"/>
    </location>
    <ligand>
        <name>a divalent metal cation</name>
        <dbReference type="ChEBI" id="CHEBI:60240"/>
    </ligand>
</feature>
<dbReference type="EMBL" id="DF820456">
    <property type="protein sequence ID" value="GAK50453.1"/>
    <property type="molecule type" value="Genomic_DNA"/>
</dbReference>
<dbReference type="CDD" id="cd00429">
    <property type="entry name" value="RPE"/>
    <property type="match status" value="1"/>
</dbReference>
<dbReference type="FunFam" id="3.20.20.70:FF:000004">
    <property type="entry name" value="Ribulose-phosphate 3-epimerase"/>
    <property type="match status" value="1"/>
</dbReference>
<dbReference type="EC" id="5.1.3.1" evidence="7 10"/>
<dbReference type="PROSITE" id="PS01085">
    <property type="entry name" value="RIBUL_P_3_EPIMER_1"/>
    <property type="match status" value="1"/>
</dbReference>
<dbReference type="GO" id="GO:0019323">
    <property type="term" value="P:pentose catabolic process"/>
    <property type="evidence" value="ECO:0007669"/>
    <property type="project" value="UniProtKB-UniRule"/>
</dbReference>
<evidence type="ECO:0000256" key="12">
    <source>
        <dbReference type="PIRSR" id="PIRSR001461-1"/>
    </source>
</evidence>
<dbReference type="SUPFAM" id="SSF51366">
    <property type="entry name" value="Ribulose-phoshate binding barrel"/>
    <property type="match status" value="1"/>
</dbReference>
<proteinExistence type="inferred from homology"/>
<dbReference type="GO" id="GO:0005737">
    <property type="term" value="C:cytoplasm"/>
    <property type="evidence" value="ECO:0007669"/>
    <property type="project" value="UniProtKB-ARBA"/>
</dbReference>
<evidence type="ECO:0000256" key="13">
    <source>
        <dbReference type="PIRSR" id="PIRSR001461-2"/>
    </source>
</evidence>
<feature type="binding site" evidence="10 14">
    <location>
        <begin position="198"/>
        <end position="199"/>
    </location>
    <ligand>
        <name>substrate</name>
    </ligand>
</feature>
<feature type="active site" description="Proton acceptor" evidence="10 12">
    <location>
        <position position="36"/>
    </location>
</feature>
<dbReference type="GO" id="GO:0004750">
    <property type="term" value="F:D-ribulose-phosphate 3-epimerase activity"/>
    <property type="evidence" value="ECO:0007669"/>
    <property type="project" value="UniProtKB-UniRule"/>
</dbReference>
<evidence type="ECO:0000256" key="5">
    <source>
        <dbReference type="ARBA" id="ARBA00001954"/>
    </source>
</evidence>
<keyword evidence="10 11" id="KW-0119">Carbohydrate metabolism</keyword>
<name>A0A0S6VSP1_9BACT</name>
<keyword evidence="13" id="KW-0464">Manganese</keyword>
<comment type="cofactor">
    <cofactor evidence="10 13">
        <name>a divalent metal cation</name>
        <dbReference type="ChEBI" id="CHEBI:60240"/>
    </cofactor>
    <text evidence="10 13">Binds 1 divalent metal cation per subunit.</text>
</comment>
<evidence type="ECO:0000256" key="14">
    <source>
        <dbReference type="PIRSR" id="PIRSR001461-3"/>
    </source>
</evidence>
<evidence type="ECO:0000256" key="6">
    <source>
        <dbReference type="ARBA" id="ARBA00009541"/>
    </source>
</evidence>
<comment type="similarity">
    <text evidence="6 10 11">Belongs to the ribulose-phosphate 3-epimerase family.</text>
</comment>
<comment type="function">
    <text evidence="10">Catalyzes the reversible epimerization of D-ribulose 5-phosphate to D-xylulose 5-phosphate.</text>
</comment>
<comment type="cofactor">
    <cofactor evidence="4">
        <name>Zn(2+)</name>
        <dbReference type="ChEBI" id="CHEBI:29105"/>
    </cofactor>
</comment>
<keyword evidence="16" id="KW-1185">Reference proteome</keyword>
<reference evidence="15" key="1">
    <citation type="journal article" date="2015" name="PeerJ">
        <title>First genomic representation of candidate bacterial phylum KSB3 points to enhanced environmental sensing as a trigger of wastewater bulking.</title>
        <authorList>
            <person name="Sekiguchi Y."/>
            <person name="Ohashi A."/>
            <person name="Parks D.H."/>
            <person name="Yamauchi T."/>
            <person name="Tyson G.W."/>
            <person name="Hugenholtz P."/>
        </authorList>
    </citation>
    <scope>NUCLEOTIDE SEQUENCE [LARGE SCALE GENOMIC DNA]</scope>
</reference>
<feature type="binding site" evidence="10 13">
    <location>
        <position position="176"/>
    </location>
    <ligand>
        <name>a divalent metal cation</name>
        <dbReference type="ChEBI" id="CHEBI:60240"/>
    </ligand>
</feature>
<feature type="binding site" evidence="10 13">
    <location>
        <position position="34"/>
    </location>
    <ligand>
        <name>a divalent metal cation</name>
        <dbReference type="ChEBI" id="CHEBI:60240"/>
    </ligand>
</feature>
<comment type="cofactor">
    <cofactor evidence="5">
        <name>Fe(2+)</name>
        <dbReference type="ChEBI" id="CHEBI:29033"/>
    </cofactor>
</comment>
<dbReference type="InterPro" id="IPR000056">
    <property type="entry name" value="Ribul_P_3_epim-like"/>
</dbReference>
<feature type="binding site" evidence="10 13">
    <location>
        <position position="36"/>
    </location>
    <ligand>
        <name>a divalent metal cation</name>
        <dbReference type="ChEBI" id="CHEBI:60240"/>
    </ligand>
</feature>
<keyword evidence="8 10" id="KW-0479">Metal-binding</keyword>
<comment type="pathway">
    <text evidence="10">Carbohydrate degradation.</text>
</comment>
<protein>
    <recommendedName>
        <fullName evidence="7 10">Ribulose-phosphate 3-epimerase</fullName>
        <ecNumber evidence="7 10">5.1.3.1</ecNumber>
    </recommendedName>
</protein>
<accession>A0A0S6VSP1</accession>
<dbReference type="PIRSF" id="PIRSF001461">
    <property type="entry name" value="RPE"/>
    <property type="match status" value="1"/>
</dbReference>
<evidence type="ECO:0000256" key="11">
    <source>
        <dbReference type="PIRNR" id="PIRNR001461"/>
    </source>
</evidence>
<comment type="cofactor">
    <cofactor evidence="3">
        <name>Co(2+)</name>
        <dbReference type="ChEBI" id="CHEBI:48828"/>
    </cofactor>
</comment>
<dbReference type="GO" id="GO:0046872">
    <property type="term" value="F:metal ion binding"/>
    <property type="evidence" value="ECO:0007669"/>
    <property type="project" value="UniProtKB-UniRule"/>
</dbReference>
<feature type="binding site" evidence="10 14">
    <location>
        <begin position="143"/>
        <end position="146"/>
    </location>
    <ligand>
        <name>substrate</name>
    </ligand>
</feature>
<comment type="cofactor">
    <cofactor evidence="2">
        <name>Mn(2+)</name>
        <dbReference type="ChEBI" id="CHEBI:29035"/>
    </cofactor>
</comment>
<evidence type="ECO:0000256" key="7">
    <source>
        <dbReference type="ARBA" id="ARBA00013188"/>
    </source>
</evidence>
<evidence type="ECO:0000256" key="1">
    <source>
        <dbReference type="ARBA" id="ARBA00001782"/>
    </source>
</evidence>
<evidence type="ECO:0000256" key="2">
    <source>
        <dbReference type="ARBA" id="ARBA00001936"/>
    </source>
</evidence>
<dbReference type="InterPro" id="IPR026019">
    <property type="entry name" value="Ribul_P_3_epim"/>
</dbReference>
<evidence type="ECO:0000256" key="4">
    <source>
        <dbReference type="ARBA" id="ARBA00001947"/>
    </source>
</evidence>
<feature type="binding site" evidence="10 14">
    <location>
        <position position="67"/>
    </location>
    <ligand>
        <name>substrate</name>
    </ligand>
</feature>
<feature type="binding site" evidence="10 14">
    <location>
        <position position="9"/>
    </location>
    <ligand>
        <name>substrate</name>
    </ligand>
</feature>
<dbReference type="InterPro" id="IPR011060">
    <property type="entry name" value="RibuloseP-bd_barrel"/>
</dbReference>
<keyword evidence="9 10" id="KW-0413">Isomerase</keyword>
<dbReference type="NCBIfam" id="NF004076">
    <property type="entry name" value="PRK05581.1-4"/>
    <property type="match status" value="1"/>
</dbReference>
<dbReference type="GO" id="GO:0006098">
    <property type="term" value="P:pentose-phosphate shunt"/>
    <property type="evidence" value="ECO:0007669"/>
    <property type="project" value="UniProtKB-UniRule"/>
</dbReference>
<dbReference type="InterPro" id="IPR013785">
    <property type="entry name" value="Aldolase_TIM"/>
</dbReference>
<evidence type="ECO:0000313" key="15">
    <source>
        <dbReference type="EMBL" id="GAK50453.1"/>
    </source>
</evidence>
<feature type="active site" description="Proton donor" evidence="10 12">
    <location>
        <position position="176"/>
    </location>
</feature>
<organism evidence="15">
    <name type="scientific">Candidatus Moduliflexus flocculans</name>
    <dbReference type="NCBI Taxonomy" id="1499966"/>
    <lineage>
        <taxon>Bacteria</taxon>
        <taxon>Candidatus Moduliflexota</taxon>
        <taxon>Candidatus Moduliflexia</taxon>
        <taxon>Candidatus Moduliflexales</taxon>
        <taxon>Candidatus Moduliflexaceae</taxon>
    </lineage>
</organism>
<dbReference type="HAMAP" id="MF_02227">
    <property type="entry name" value="RPE"/>
    <property type="match status" value="1"/>
</dbReference>
<dbReference type="AlphaFoldDB" id="A0A0S6VSP1"/>
<sequence>MDPKLIAPSILAADFTKLGAELNTVERAGADAIHIDIMDGHFVPNFSMGPDIVKAVRGVTTLPLDVHLMITNPDQYIPYFIKAGADWISVHVEASRHIDRTVRAIKTADLKAGVALNPSTSLSTLDWMLDQVDYVLILGVNTGFGGQQFIPYTLEKIRLLRTIIRGKNLSTLIETDGGINESTIQEIAAAGVNIFVAGSSIFGSQDYEVTIKNFRNIISVAK</sequence>
<evidence type="ECO:0000256" key="10">
    <source>
        <dbReference type="HAMAP-Rule" id="MF_02227"/>
    </source>
</evidence>
<feature type="binding site" evidence="14">
    <location>
        <position position="178"/>
    </location>
    <ligand>
        <name>substrate</name>
    </ligand>
</feature>
<feature type="binding site" evidence="10">
    <location>
        <begin position="176"/>
        <end position="178"/>
    </location>
    <ligand>
        <name>substrate</name>
    </ligand>
</feature>
<dbReference type="Gene3D" id="3.20.20.70">
    <property type="entry name" value="Aldolase class I"/>
    <property type="match status" value="1"/>
</dbReference>